<sequence length="169" mass="19454">DMPSVLAKLRKTGHVLVWQLEEGHYSHICFSRWQQIALFRRFPVVVNVDGTHAANHFRYKLYTFLITDGMGIGRPFMYAFVESEQFAPMRRLFGLFKEVMAEQPASMAVDMPPFWEHMYSSKRPIQPFMLSIVDLFHGGKGLVDQASWTTSRMSVVCVSLSINIMVFLA</sequence>
<proteinExistence type="predicted"/>
<feature type="domain" description="ZSWIM1/3 RNaseH-like" evidence="1">
    <location>
        <begin position="17"/>
        <end position="101"/>
    </location>
</feature>
<gene>
    <name evidence="2" type="ORF">CLF_106584</name>
</gene>
<reference key="2">
    <citation type="submission" date="2011-10" db="EMBL/GenBank/DDBJ databases">
        <title>The genome and transcriptome sequence of Clonorchis sinensis provide insights into the carcinogenic liver fluke.</title>
        <authorList>
            <person name="Wang X."/>
            <person name="Huang Y."/>
            <person name="Chen W."/>
            <person name="Liu H."/>
            <person name="Guo L."/>
            <person name="Chen Y."/>
            <person name="Luo F."/>
            <person name="Zhou W."/>
            <person name="Sun J."/>
            <person name="Mao Q."/>
            <person name="Liang P."/>
            <person name="Zhou C."/>
            <person name="Tian Y."/>
            <person name="Men J."/>
            <person name="Lv X."/>
            <person name="Huang L."/>
            <person name="Zhou J."/>
            <person name="Hu Y."/>
            <person name="Li R."/>
            <person name="Zhang F."/>
            <person name="Lei H."/>
            <person name="Li X."/>
            <person name="Hu X."/>
            <person name="Liang C."/>
            <person name="Xu J."/>
            <person name="Wu Z."/>
            <person name="Yu X."/>
        </authorList>
    </citation>
    <scope>NUCLEOTIDE SEQUENCE</scope>
    <source>
        <strain>Henan</strain>
    </source>
</reference>
<evidence type="ECO:0000313" key="2">
    <source>
        <dbReference type="EMBL" id="GAA51670.1"/>
    </source>
</evidence>
<name>G7YFD7_CLOSI</name>
<evidence type="ECO:0000313" key="3">
    <source>
        <dbReference type="Proteomes" id="UP000008909"/>
    </source>
</evidence>
<protein>
    <recommendedName>
        <fullName evidence="1">ZSWIM1/3 RNaseH-like domain-containing protein</fullName>
    </recommendedName>
</protein>
<evidence type="ECO:0000259" key="1">
    <source>
        <dbReference type="Pfam" id="PF21056"/>
    </source>
</evidence>
<dbReference type="InterPro" id="IPR048324">
    <property type="entry name" value="ZSWIM1-3_RNaseH-like"/>
</dbReference>
<reference evidence="2" key="1">
    <citation type="journal article" date="2011" name="Genome Biol.">
        <title>The draft genome of the carcinogenic human liver fluke Clonorchis sinensis.</title>
        <authorList>
            <person name="Wang X."/>
            <person name="Chen W."/>
            <person name="Huang Y."/>
            <person name="Sun J."/>
            <person name="Men J."/>
            <person name="Liu H."/>
            <person name="Luo F."/>
            <person name="Guo L."/>
            <person name="Lv X."/>
            <person name="Deng C."/>
            <person name="Zhou C."/>
            <person name="Fan Y."/>
            <person name="Li X."/>
            <person name="Huang L."/>
            <person name="Hu Y."/>
            <person name="Liang C."/>
            <person name="Hu X."/>
            <person name="Xu J."/>
            <person name="Yu X."/>
        </authorList>
    </citation>
    <scope>NUCLEOTIDE SEQUENCE [LARGE SCALE GENOMIC DNA]</scope>
    <source>
        <strain evidence="2">Henan</strain>
    </source>
</reference>
<dbReference type="Pfam" id="PF21056">
    <property type="entry name" value="ZSWIM1-3_RNaseH-like"/>
    <property type="match status" value="1"/>
</dbReference>
<organism evidence="2 3">
    <name type="scientific">Clonorchis sinensis</name>
    <name type="common">Chinese liver fluke</name>
    <dbReference type="NCBI Taxonomy" id="79923"/>
    <lineage>
        <taxon>Eukaryota</taxon>
        <taxon>Metazoa</taxon>
        <taxon>Spiralia</taxon>
        <taxon>Lophotrochozoa</taxon>
        <taxon>Platyhelminthes</taxon>
        <taxon>Trematoda</taxon>
        <taxon>Digenea</taxon>
        <taxon>Opisthorchiida</taxon>
        <taxon>Opisthorchiata</taxon>
        <taxon>Opisthorchiidae</taxon>
        <taxon>Clonorchis</taxon>
    </lineage>
</organism>
<accession>G7YFD7</accession>
<dbReference type="Proteomes" id="UP000008909">
    <property type="component" value="Unassembled WGS sequence"/>
</dbReference>
<dbReference type="EMBL" id="DF143184">
    <property type="protein sequence ID" value="GAA51670.1"/>
    <property type="molecule type" value="Genomic_DNA"/>
</dbReference>
<keyword evidence="3" id="KW-1185">Reference proteome</keyword>
<dbReference type="AlphaFoldDB" id="G7YFD7"/>
<feature type="non-terminal residue" evidence="2">
    <location>
        <position position="1"/>
    </location>
</feature>